<organism evidence="6 7">
    <name type="scientific">Ventrimonas faecis</name>
    <dbReference type="NCBI Taxonomy" id="3133170"/>
    <lineage>
        <taxon>Bacteria</taxon>
        <taxon>Bacillati</taxon>
        <taxon>Bacillota</taxon>
        <taxon>Clostridia</taxon>
        <taxon>Lachnospirales</taxon>
        <taxon>Lachnospiraceae</taxon>
        <taxon>Ventrimonas</taxon>
    </lineage>
</organism>
<dbReference type="Gene3D" id="3.90.1720.10">
    <property type="entry name" value="endopeptidase domain like (from Nostoc punctiforme)"/>
    <property type="match status" value="1"/>
</dbReference>
<keyword evidence="2" id="KW-0645">Protease</keyword>
<accession>A0ABV1HL06</accession>
<evidence type="ECO:0000256" key="3">
    <source>
        <dbReference type="ARBA" id="ARBA00022801"/>
    </source>
</evidence>
<sequence>MIKKLKWLVIISVVLVALGTVGIGIASVYHMKYALKSLFNMEFNTGNDSWAFGDISSYNKIGERAVAIARSRLNWSYSQAKRTLEGSWDCSSMVARCYQEAGFDLKAIMGAQWCMTTVGWKDFATRNKQFIEEADLQPGDVIWYGRPSGNHMMMYAGNGQVIHAKGEKYGTVYEPLASTGYRSARQVYFFRPYLNLLDESTDDSSDDAYFADSSGYGPDNGIVMQVPGGTVWTGWTVFESGRERFNLAGSDGGYAYGCYQFDIGYSLVDFLKFCVSYNQAHYGAFQHFIEMSSIESGYRKETDKKPSMINPPLYSNRASLINAWHAAYMNYPDEFAGLQSRTAYEAYYLPAQRGMLSNYGINIKEYSPALRGTIWSLAIRNGATVSKDNTKNGLRSATSTYSPGIDEREWLTKIYETEARRHPSQRNRWGTEQLAACFAFMNGATHLGGLDGNYDGAFIGSLNTSAAAGGVSNAMMLNAIKNDVVLTESDYRILKIDRDTLLYLLQKAYDYETQYMLQRSITVYGLREYQIEHEDEEGSWYEDAEEYVSKQILVSNEDTECMLRLDWQMLYMYSILASMGREDRGETEGVWDWEITVKDVDVAFDQIAMKYDYAFNVMTDEKSEYDFGTCQSLPHKTEIYGDPDTTSGRYTWYYPNSLLRSASSGYSDLAYTYSGDEINGITETYQNERYEEIPAALTRYYNFERFHTLAKYMPGGYEALNRYEAYNQRAMTGNPIIYSGNFDMSMGEWKSVSK</sequence>
<protein>
    <submittedName>
        <fullName evidence="6">NlpC/P60 family protein</fullName>
    </submittedName>
</protein>
<keyword evidence="4" id="KW-0788">Thiol protease</keyword>
<reference evidence="6 7" key="1">
    <citation type="submission" date="2024-03" db="EMBL/GenBank/DDBJ databases">
        <title>Human intestinal bacterial collection.</title>
        <authorList>
            <person name="Pauvert C."/>
            <person name="Hitch T.C.A."/>
            <person name="Clavel T."/>
        </authorList>
    </citation>
    <scope>NUCLEOTIDE SEQUENCE [LARGE SCALE GENOMIC DNA]</scope>
    <source>
        <strain evidence="6 7">CLA-AP-H27</strain>
    </source>
</reference>
<dbReference type="RefSeq" id="WP_349229213.1">
    <property type="nucleotide sequence ID" value="NZ_JBBMFJ010000012.1"/>
</dbReference>
<comment type="similarity">
    <text evidence="1">Belongs to the peptidase C40 family.</text>
</comment>
<keyword evidence="3" id="KW-0378">Hydrolase</keyword>
<dbReference type="Proteomes" id="UP001437460">
    <property type="component" value="Unassembled WGS sequence"/>
</dbReference>
<keyword evidence="7" id="KW-1185">Reference proteome</keyword>
<evidence type="ECO:0000313" key="6">
    <source>
        <dbReference type="EMBL" id="MEQ2563000.1"/>
    </source>
</evidence>
<feature type="domain" description="NlpC/P60" evidence="5">
    <location>
        <begin position="59"/>
        <end position="193"/>
    </location>
</feature>
<evidence type="ECO:0000256" key="4">
    <source>
        <dbReference type="ARBA" id="ARBA00022807"/>
    </source>
</evidence>
<evidence type="ECO:0000313" key="7">
    <source>
        <dbReference type="Proteomes" id="UP001437460"/>
    </source>
</evidence>
<dbReference type="SUPFAM" id="SSF54001">
    <property type="entry name" value="Cysteine proteinases"/>
    <property type="match status" value="1"/>
</dbReference>
<dbReference type="InterPro" id="IPR038765">
    <property type="entry name" value="Papain-like_cys_pep_sf"/>
</dbReference>
<dbReference type="PANTHER" id="PTHR47053">
    <property type="entry name" value="MUREIN DD-ENDOPEPTIDASE MEPH-RELATED"/>
    <property type="match status" value="1"/>
</dbReference>
<proteinExistence type="inferred from homology"/>
<dbReference type="InterPro" id="IPR000064">
    <property type="entry name" value="NLP_P60_dom"/>
</dbReference>
<dbReference type="PANTHER" id="PTHR47053:SF1">
    <property type="entry name" value="MUREIN DD-ENDOPEPTIDASE MEPH-RELATED"/>
    <property type="match status" value="1"/>
</dbReference>
<dbReference type="EMBL" id="JBBMFJ010000012">
    <property type="protein sequence ID" value="MEQ2563000.1"/>
    <property type="molecule type" value="Genomic_DNA"/>
</dbReference>
<evidence type="ECO:0000259" key="5">
    <source>
        <dbReference type="PROSITE" id="PS51935"/>
    </source>
</evidence>
<dbReference type="Pfam" id="PF00877">
    <property type="entry name" value="NLPC_P60"/>
    <property type="match status" value="1"/>
</dbReference>
<evidence type="ECO:0000256" key="2">
    <source>
        <dbReference type="ARBA" id="ARBA00022670"/>
    </source>
</evidence>
<name>A0ABV1HL06_9FIRM</name>
<gene>
    <name evidence="6" type="ORF">WMO41_07460</name>
</gene>
<dbReference type="PROSITE" id="PS51935">
    <property type="entry name" value="NLPC_P60"/>
    <property type="match status" value="1"/>
</dbReference>
<evidence type="ECO:0000256" key="1">
    <source>
        <dbReference type="ARBA" id="ARBA00007074"/>
    </source>
</evidence>
<dbReference type="InterPro" id="IPR051202">
    <property type="entry name" value="Peptidase_C40"/>
</dbReference>
<comment type="caution">
    <text evidence="6">The sequence shown here is derived from an EMBL/GenBank/DDBJ whole genome shotgun (WGS) entry which is preliminary data.</text>
</comment>